<evidence type="ECO:0000256" key="5">
    <source>
        <dbReference type="ARBA" id="ARBA00022837"/>
    </source>
</evidence>
<dbReference type="GO" id="GO:0045296">
    <property type="term" value="F:cadherin binding"/>
    <property type="evidence" value="ECO:0007669"/>
    <property type="project" value="TreeGrafter"/>
</dbReference>
<keyword evidence="3" id="KW-0732">Signal</keyword>
<dbReference type="GO" id="GO:0007156">
    <property type="term" value="P:homophilic cell adhesion via plasma membrane adhesion molecules"/>
    <property type="evidence" value="ECO:0007669"/>
    <property type="project" value="InterPro"/>
</dbReference>
<gene>
    <name evidence="17" type="primary">shg_0</name>
    <name evidence="17" type="ORF">E2C01_023417</name>
</gene>
<dbReference type="Gene3D" id="2.60.120.200">
    <property type="match status" value="1"/>
</dbReference>
<feature type="region of interest" description="Disordered" evidence="12">
    <location>
        <begin position="26"/>
        <end position="55"/>
    </location>
</feature>
<dbReference type="Pfam" id="PF24811">
    <property type="entry name" value="Ig_Shg"/>
    <property type="match status" value="1"/>
</dbReference>
<dbReference type="PROSITE" id="PS50268">
    <property type="entry name" value="CADHERIN_2"/>
    <property type="match status" value="1"/>
</dbReference>
<evidence type="ECO:0000259" key="16">
    <source>
        <dbReference type="PROSITE" id="PS50268"/>
    </source>
</evidence>
<evidence type="ECO:0000256" key="6">
    <source>
        <dbReference type="ARBA" id="ARBA00022989"/>
    </source>
</evidence>
<feature type="transmembrane region" description="Helical" evidence="13">
    <location>
        <begin position="681"/>
        <end position="702"/>
    </location>
</feature>
<evidence type="ECO:0000256" key="4">
    <source>
        <dbReference type="ARBA" id="ARBA00022737"/>
    </source>
</evidence>
<dbReference type="GO" id="GO:0016339">
    <property type="term" value="P:calcium-dependent cell-cell adhesion via plasma membrane cell adhesion molecules"/>
    <property type="evidence" value="ECO:0007669"/>
    <property type="project" value="TreeGrafter"/>
</dbReference>
<keyword evidence="6 13" id="KW-1133">Transmembrane helix</keyword>
<dbReference type="OrthoDB" id="6252479at2759"/>
<dbReference type="SUPFAM" id="SSF49899">
    <property type="entry name" value="Concanavalin A-like lectins/glucanases"/>
    <property type="match status" value="1"/>
</dbReference>
<feature type="domain" description="Cadherin" evidence="16">
    <location>
        <begin position="44"/>
        <end position="149"/>
    </location>
</feature>
<dbReference type="GO" id="GO:0008013">
    <property type="term" value="F:beta-catenin binding"/>
    <property type="evidence" value="ECO:0007669"/>
    <property type="project" value="TreeGrafter"/>
</dbReference>
<protein>
    <submittedName>
        <fullName evidence="17">DE-cadherin</fullName>
    </submittedName>
</protein>
<dbReference type="PANTHER" id="PTHR24027:SF422">
    <property type="entry name" value="CADHERIN DOMAIN-CONTAINING PROTEIN"/>
    <property type="match status" value="1"/>
</dbReference>
<reference evidence="17 18" key="1">
    <citation type="submission" date="2019-05" db="EMBL/GenBank/DDBJ databases">
        <title>Another draft genome of Portunus trituberculatus and its Hox gene families provides insights of decapod evolution.</title>
        <authorList>
            <person name="Jeong J.-H."/>
            <person name="Song I."/>
            <person name="Kim S."/>
            <person name="Choi T."/>
            <person name="Kim D."/>
            <person name="Ryu S."/>
            <person name="Kim W."/>
        </authorList>
    </citation>
    <scope>NUCLEOTIDE SEQUENCE [LARGE SCALE GENOMIC DNA]</scope>
    <source>
        <tissue evidence="17">Muscle</tissue>
    </source>
</reference>
<accession>A0A5B7EAB9</accession>
<evidence type="ECO:0000256" key="8">
    <source>
        <dbReference type="ARBA" id="ARBA00023157"/>
    </source>
</evidence>
<evidence type="ECO:0000256" key="1">
    <source>
        <dbReference type="ARBA" id="ARBA00004167"/>
    </source>
</evidence>
<dbReference type="InterPro" id="IPR013320">
    <property type="entry name" value="ConA-like_dom_sf"/>
</dbReference>
<dbReference type="GO" id="GO:0000902">
    <property type="term" value="P:cell morphogenesis"/>
    <property type="evidence" value="ECO:0007669"/>
    <property type="project" value="TreeGrafter"/>
</dbReference>
<dbReference type="InterPro" id="IPR002126">
    <property type="entry name" value="Cadherin-like_dom"/>
</dbReference>
<feature type="compositionally biased region" description="Polar residues" evidence="12">
    <location>
        <begin position="935"/>
        <end position="965"/>
    </location>
</feature>
<feature type="domain" description="Laminin G" evidence="14">
    <location>
        <begin position="446"/>
        <end position="666"/>
    </location>
</feature>
<keyword evidence="2 13" id="KW-0812">Transmembrane</keyword>
<keyword evidence="8" id="KW-1015">Disulfide bond</keyword>
<dbReference type="GO" id="GO:0044331">
    <property type="term" value="P:cell-cell adhesion mediated by cadherin"/>
    <property type="evidence" value="ECO:0007669"/>
    <property type="project" value="TreeGrafter"/>
</dbReference>
<dbReference type="InterPro" id="IPR027397">
    <property type="entry name" value="Catenin-bd_sf"/>
</dbReference>
<dbReference type="GO" id="GO:0034332">
    <property type="term" value="P:adherens junction organization"/>
    <property type="evidence" value="ECO:0007669"/>
    <property type="project" value="TreeGrafter"/>
</dbReference>
<feature type="compositionally biased region" description="Basic and acidic residues" evidence="12">
    <location>
        <begin position="968"/>
        <end position="977"/>
    </location>
</feature>
<sequence length="1029" mass="111409">MTVDVLKTAGPGCLWRRADGFPVTSLDPLTDASTRGRRYERTRSVTDEDKGNTTPFLAPDSLPPLRAAETHPVKLFRAGNFSSLIISRSRHNATRLSVSRRIDLLSFRLTSASHPQFTLRIRVSDGTNAPAITDAVVAVVNVNDQDPVFQRSNYSFVVTENTDCSIPLGQSQSYATVMENLEPHLVEPVVLQLGDLDTDEHGCPCSLEFHASTPTALRDRFTLTPLGSFREEVAVGVTTITVVELTQDALTQSGSLRLANISAKALLQQTAPGVVRTSLYDRLRKQIANIHQISEDEVDVFSLRDAPAGEGVDVRYSCHRSPLYSAARLNGLLLGRRQQVSAVLGVDIPLVDINLCLNEATSPCGGQSCQHTLRPNLTAPLVVSSASDSLVGVDVIDDYACSCGPLEPPPSVCYPGFCINGGECHVRNNTLTCTCPDAVNYGPRCELLTARFEGNFAWYKPLTVCERSSLSLTFESRDKNGVLLYTGPTVPSPWPDYPRDFLYVILREWVVETFLDLGTGTMNISIPIEPNPFRHFQYIVTWGEGRVTAEVINCGMNTTTDGYESCRKIVPLARLPSSSSSSSSSSIISSSSSNAVPSHLLNAQGPLQVGGVASMVSFLQLADSYGWTLTPPSTSPFAGCLLELRHNDRLYDLNATDFTKHPIHPCDAPRTSRVVFGRHSIIIILASLLSLLLLVVVILCLARRGRKSLSYPDLDRELVKETMGGTDLEGFGEKDVTHFDLKFLQVTPDGYLVGDENEGPLPDVTQDACHSSSSTNGPPTQLPEGVTIGDFIKENIVKVDQQHQEVEDVRHYCVEGDEMSAASLSSLTSGSSRGDMIFDYRMDWGQKFEKLAQIYCAGTEADEGSEDDSPNALNKPSRSPPFLPLESSSELSRNGVRPSPPSPAPSSPSSSVAAGSRSSYMTKSHKRPQPPVLVTKSTASGPPTYVPQSKLSGSAQRSTVTTKGSDASCDKPEKTSKEPVVNGHLISSPGPRQCGEKATPHLSKSGTKKCDNQKTATTAKSAKGVETWC</sequence>
<evidence type="ECO:0000259" key="15">
    <source>
        <dbReference type="PROSITE" id="PS50026"/>
    </source>
</evidence>
<evidence type="ECO:0000256" key="3">
    <source>
        <dbReference type="ARBA" id="ARBA00022729"/>
    </source>
</evidence>
<proteinExistence type="predicted"/>
<feature type="compositionally biased region" description="Acidic residues" evidence="12">
    <location>
        <begin position="860"/>
        <end position="869"/>
    </location>
</feature>
<comment type="caution">
    <text evidence="10">Lacks conserved residue(s) required for the propagation of feature annotation.</text>
</comment>
<feature type="region of interest" description="Disordered" evidence="12">
    <location>
        <begin position="860"/>
        <end position="1029"/>
    </location>
</feature>
<dbReference type="GO" id="GO:0016342">
    <property type="term" value="C:catenin complex"/>
    <property type="evidence" value="ECO:0007669"/>
    <property type="project" value="TreeGrafter"/>
</dbReference>
<name>A0A5B7EAB9_PORTR</name>
<feature type="compositionally biased region" description="Low complexity" evidence="12">
    <location>
        <begin position="907"/>
        <end position="919"/>
    </location>
</feature>
<feature type="domain" description="EGF-like" evidence="15">
    <location>
        <begin position="409"/>
        <end position="446"/>
    </location>
</feature>
<evidence type="ECO:0000256" key="2">
    <source>
        <dbReference type="ARBA" id="ARBA00022692"/>
    </source>
</evidence>
<dbReference type="EMBL" id="VSRR010002203">
    <property type="protein sequence ID" value="MPC30156.1"/>
    <property type="molecule type" value="Genomic_DNA"/>
</dbReference>
<comment type="subcellular location">
    <subcellularLocation>
        <location evidence="1">Membrane</location>
        <topology evidence="1">Single-pass membrane protein</topology>
    </subcellularLocation>
</comment>
<evidence type="ECO:0000256" key="12">
    <source>
        <dbReference type="SAM" id="MobiDB-lite"/>
    </source>
</evidence>
<evidence type="ECO:0000313" key="17">
    <source>
        <dbReference type="EMBL" id="MPC30156.1"/>
    </source>
</evidence>
<comment type="caution">
    <text evidence="17">The sequence shown here is derived from an EMBL/GenBank/DDBJ whole genome shotgun (WGS) entry which is preliminary data.</text>
</comment>
<evidence type="ECO:0000313" key="18">
    <source>
        <dbReference type="Proteomes" id="UP000324222"/>
    </source>
</evidence>
<dbReference type="GO" id="GO:0001736">
    <property type="term" value="P:establishment of planar polarity"/>
    <property type="evidence" value="ECO:0007669"/>
    <property type="project" value="UniProtKB-ARBA"/>
</dbReference>
<organism evidence="17 18">
    <name type="scientific">Portunus trituberculatus</name>
    <name type="common">Swimming crab</name>
    <name type="synonym">Neptunus trituberculatus</name>
    <dbReference type="NCBI Taxonomy" id="210409"/>
    <lineage>
        <taxon>Eukaryota</taxon>
        <taxon>Metazoa</taxon>
        <taxon>Ecdysozoa</taxon>
        <taxon>Arthropoda</taxon>
        <taxon>Crustacea</taxon>
        <taxon>Multicrustacea</taxon>
        <taxon>Malacostraca</taxon>
        <taxon>Eumalacostraca</taxon>
        <taxon>Eucarida</taxon>
        <taxon>Decapoda</taxon>
        <taxon>Pleocyemata</taxon>
        <taxon>Brachyura</taxon>
        <taxon>Eubrachyura</taxon>
        <taxon>Portunoidea</taxon>
        <taxon>Portunidae</taxon>
        <taxon>Portuninae</taxon>
        <taxon>Portunus</taxon>
    </lineage>
</organism>
<dbReference type="InterPro" id="IPR039808">
    <property type="entry name" value="Cadherin"/>
</dbReference>
<evidence type="ECO:0000256" key="10">
    <source>
        <dbReference type="PROSITE-ProRule" id="PRU00076"/>
    </source>
</evidence>
<keyword evidence="18" id="KW-1185">Reference proteome</keyword>
<dbReference type="GO" id="GO:0009887">
    <property type="term" value="P:animal organ morphogenesis"/>
    <property type="evidence" value="ECO:0007669"/>
    <property type="project" value="UniProtKB-ARBA"/>
</dbReference>
<keyword evidence="5 9" id="KW-0106">Calcium</keyword>
<dbReference type="CDD" id="cd00110">
    <property type="entry name" value="LamG"/>
    <property type="match status" value="1"/>
</dbReference>
<keyword evidence="10" id="KW-0245">EGF-like domain</keyword>
<evidence type="ECO:0000256" key="9">
    <source>
        <dbReference type="PROSITE-ProRule" id="PRU00043"/>
    </source>
</evidence>
<dbReference type="GO" id="GO:0007043">
    <property type="term" value="P:cell-cell junction assembly"/>
    <property type="evidence" value="ECO:0007669"/>
    <property type="project" value="TreeGrafter"/>
</dbReference>
<dbReference type="InterPro" id="IPR001791">
    <property type="entry name" value="Laminin_G"/>
</dbReference>
<dbReference type="PANTHER" id="PTHR24027">
    <property type="entry name" value="CADHERIN-23"/>
    <property type="match status" value="1"/>
</dbReference>
<dbReference type="AlphaFoldDB" id="A0A5B7EAB9"/>
<evidence type="ECO:0000256" key="7">
    <source>
        <dbReference type="ARBA" id="ARBA00023136"/>
    </source>
</evidence>
<dbReference type="GO" id="GO:0016477">
    <property type="term" value="P:cell migration"/>
    <property type="evidence" value="ECO:0007669"/>
    <property type="project" value="TreeGrafter"/>
</dbReference>
<evidence type="ECO:0000256" key="11">
    <source>
        <dbReference type="RuleBase" id="RU004357"/>
    </source>
</evidence>
<dbReference type="InterPro" id="IPR000742">
    <property type="entry name" value="EGF"/>
</dbReference>
<keyword evidence="4" id="KW-0677">Repeat</keyword>
<feature type="compositionally biased region" description="Low complexity" evidence="12">
    <location>
        <begin position="884"/>
        <end position="897"/>
    </location>
</feature>
<keyword evidence="7 13" id="KW-0472">Membrane</keyword>
<feature type="compositionally biased region" description="Basic and acidic residues" evidence="12">
    <location>
        <begin position="37"/>
        <end position="51"/>
    </location>
</feature>
<dbReference type="Proteomes" id="UP000324222">
    <property type="component" value="Unassembled WGS sequence"/>
</dbReference>
<dbReference type="GO" id="GO:0005509">
    <property type="term" value="F:calcium ion binding"/>
    <property type="evidence" value="ECO:0007669"/>
    <property type="project" value="UniProtKB-UniRule"/>
</dbReference>
<evidence type="ECO:0000259" key="14">
    <source>
        <dbReference type="PROSITE" id="PS50025"/>
    </source>
</evidence>
<dbReference type="Pfam" id="PF01049">
    <property type="entry name" value="CADH_Y-type_LIR"/>
    <property type="match status" value="1"/>
</dbReference>
<dbReference type="InterPro" id="IPR000233">
    <property type="entry name" value="Cadherin_Y-type_LIR"/>
</dbReference>
<evidence type="ECO:0000256" key="13">
    <source>
        <dbReference type="SAM" id="Phobius"/>
    </source>
</evidence>
<dbReference type="InterPro" id="IPR056370">
    <property type="entry name" value="Shg-like_Ig-like"/>
</dbReference>
<dbReference type="PROSITE" id="PS50025">
    <property type="entry name" value="LAM_G_DOMAIN"/>
    <property type="match status" value="1"/>
</dbReference>
<dbReference type="PROSITE" id="PS50026">
    <property type="entry name" value="EGF_3"/>
    <property type="match status" value="1"/>
</dbReference>
<dbReference type="GO" id="GO:0007163">
    <property type="term" value="P:establishment or maintenance of cell polarity"/>
    <property type="evidence" value="ECO:0007669"/>
    <property type="project" value="UniProtKB-ARBA"/>
</dbReference>
<dbReference type="GO" id="GO:0005912">
    <property type="term" value="C:adherens junction"/>
    <property type="evidence" value="ECO:0007669"/>
    <property type="project" value="TreeGrafter"/>
</dbReference>
<dbReference type="Gene3D" id="4.10.900.10">
    <property type="entry name" value="TCF3-CBD (Catenin binding domain)"/>
    <property type="match status" value="1"/>
</dbReference>
<comment type="function">
    <text evidence="11">Cadherins are calcium-dependent cell adhesion proteins.</text>
</comment>